<dbReference type="OrthoDB" id="350307at2"/>
<protein>
    <submittedName>
        <fullName evidence="2">MFS transporter</fullName>
    </submittedName>
</protein>
<sequence length="388" mass="39273">MTPLARRLYAYAFLGDFVLLYPLYALLFEDHGLSTAEISSLLAIWSVTGFVLEVPSGVWADVVSRRRLLTLAPLLSGAAFGLWVAAPSYPVFALGFVLWGAQGALQSGALEALVHDELERQGHADRYAELLGRATACGTVASATAIGLAAPAFALGGFGLVGAGSVLACGLAAAVGATFPEHRTAPAQRDPEAGLAAYGTVLRDGLAELRSSPAVRAALPAIPAVAAVWGSLDEYLPLLAVGTGVGEGTVPLLGLLVYAAMALGGVGAARAAACSGRARALLVLVAAAALAAGALARVPAGFVLVALAFAVFQAVTVAVDARLQEAIEGEARSTVTSVASLATEVVVLAVFGAYALGSLVADDAVLFAVLAATYVPVAWLLARPDRTG</sequence>
<keyword evidence="1" id="KW-0472">Membrane</keyword>
<accession>A0A2T4UH38</accession>
<reference evidence="2 3" key="1">
    <citation type="submission" date="2018-03" db="EMBL/GenBank/DDBJ databases">
        <title>Aquarubrobacter algicola gen. nov., sp. nov., a novel actinobacterium isolated from shallow eutrophic lake during the end of cyanobacterial harmful algal blooms.</title>
        <authorList>
            <person name="Chun S.J."/>
        </authorList>
    </citation>
    <scope>NUCLEOTIDE SEQUENCE [LARGE SCALE GENOMIC DNA]</scope>
    <source>
        <strain evidence="2 3">Seoho-28</strain>
    </source>
</reference>
<keyword evidence="1" id="KW-0812">Transmembrane</keyword>
<feature type="transmembrane region" description="Helical" evidence="1">
    <location>
        <begin position="252"/>
        <end position="273"/>
    </location>
</feature>
<comment type="caution">
    <text evidence="2">The sequence shown here is derived from an EMBL/GenBank/DDBJ whole genome shotgun (WGS) entry which is preliminary data.</text>
</comment>
<feature type="transmembrane region" description="Helical" evidence="1">
    <location>
        <begin position="302"/>
        <end position="323"/>
    </location>
</feature>
<keyword evidence="1" id="KW-1133">Transmembrane helix</keyword>
<dbReference type="RefSeq" id="WP_107566988.1">
    <property type="nucleotide sequence ID" value="NZ_PYYB01000001.1"/>
</dbReference>
<dbReference type="Proteomes" id="UP000240739">
    <property type="component" value="Unassembled WGS sequence"/>
</dbReference>
<evidence type="ECO:0000313" key="2">
    <source>
        <dbReference type="EMBL" id="PTL58550.1"/>
    </source>
</evidence>
<dbReference type="EMBL" id="PYYB01000001">
    <property type="protein sequence ID" value="PTL58550.1"/>
    <property type="molecule type" value="Genomic_DNA"/>
</dbReference>
<feature type="transmembrane region" description="Helical" evidence="1">
    <location>
        <begin position="335"/>
        <end position="358"/>
    </location>
</feature>
<dbReference type="InterPro" id="IPR011701">
    <property type="entry name" value="MFS"/>
</dbReference>
<dbReference type="PANTHER" id="PTHR23530:SF1">
    <property type="entry name" value="PERMEASE, MAJOR FACILITATOR SUPERFAMILY-RELATED"/>
    <property type="match status" value="1"/>
</dbReference>
<feature type="transmembrane region" description="Helical" evidence="1">
    <location>
        <begin position="38"/>
        <end position="56"/>
    </location>
</feature>
<feature type="transmembrane region" description="Helical" evidence="1">
    <location>
        <begin position="134"/>
        <end position="154"/>
    </location>
</feature>
<name>A0A2T4UH38_9ACTN</name>
<proteinExistence type="predicted"/>
<dbReference type="SUPFAM" id="SSF103473">
    <property type="entry name" value="MFS general substrate transporter"/>
    <property type="match status" value="1"/>
</dbReference>
<feature type="transmembrane region" description="Helical" evidence="1">
    <location>
        <begin position="160"/>
        <end position="179"/>
    </location>
</feature>
<feature type="transmembrane region" description="Helical" evidence="1">
    <location>
        <begin position="364"/>
        <end position="382"/>
    </location>
</feature>
<keyword evidence="3" id="KW-1185">Reference proteome</keyword>
<organism evidence="2 3">
    <name type="scientific">Paraconexibacter algicola</name>
    <dbReference type="NCBI Taxonomy" id="2133960"/>
    <lineage>
        <taxon>Bacteria</taxon>
        <taxon>Bacillati</taxon>
        <taxon>Actinomycetota</taxon>
        <taxon>Thermoleophilia</taxon>
        <taxon>Solirubrobacterales</taxon>
        <taxon>Paraconexibacteraceae</taxon>
        <taxon>Paraconexibacter</taxon>
    </lineage>
</organism>
<feature type="transmembrane region" description="Helical" evidence="1">
    <location>
        <begin position="7"/>
        <end position="26"/>
    </location>
</feature>
<dbReference type="Gene3D" id="1.20.1250.20">
    <property type="entry name" value="MFS general substrate transporter like domains"/>
    <property type="match status" value="1"/>
</dbReference>
<dbReference type="InterPro" id="IPR053160">
    <property type="entry name" value="MFS_DHA3_Transporter"/>
</dbReference>
<feature type="transmembrane region" description="Helical" evidence="1">
    <location>
        <begin position="280"/>
        <end position="296"/>
    </location>
</feature>
<dbReference type="PANTHER" id="PTHR23530">
    <property type="entry name" value="TRANSPORT PROTEIN-RELATED"/>
    <property type="match status" value="1"/>
</dbReference>
<dbReference type="AlphaFoldDB" id="A0A2T4UH38"/>
<evidence type="ECO:0000313" key="3">
    <source>
        <dbReference type="Proteomes" id="UP000240739"/>
    </source>
</evidence>
<evidence type="ECO:0000256" key="1">
    <source>
        <dbReference type="SAM" id="Phobius"/>
    </source>
</evidence>
<dbReference type="InterPro" id="IPR036259">
    <property type="entry name" value="MFS_trans_sf"/>
</dbReference>
<feature type="transmembrane region" description="Helical" evidence="1">
    <location>
        <begin position="213"/>
        <end position="232"/>
    </location>
</feature>
<gene>
    <name evidence="2" type="ORF">C7Y72_02195</name>
</gene>
<dbReference type="Pfam" id="PF07690">
    <property type="entry name" value="MFS_1"/>
    <property type="match status" value="1"/>
</dbReference>
<dbReference type="GO" id="GO:0022857">
    <property type="term" value="F:transmembrane transporter activity"/>
    <property type="evidence" value="ECO:0007669"/>
    <property type="project" value="InterPro"/>
</dbReference>